<keyword evidence="3" id="KW-0963">Cytoplasm</keyword>
<dbReference type="GO" id="GO:0005737">
    <property type="term" value="C:cytoplasm"/>
    <property type="evidence" value="ECO:0007669"/>
    <property type="project" value="UniProtKB-SubCell"/>
</dbReference>
<dbReference type="NCBIfam" id="NF012200">
    <property type="entry name" value="choice_anch_D"/>
    <property type="match status" value="1"/>
</dbReference>
<proteinExistence type="predicted"/>
<evidence type="ECO:0000313" key="11">
    <source>
        <dbReference type="EMBL" id="KAG9394567.1"/>
    </source>
</evidence>
<dbReference type="Pfam" id="PF24291">
    <property type="entry name" value="Ig_CFAP65"/>
    <property type="match status" value="1"/>
</dbReference>
<evidence type="ECO:0000259" key="10">
    <source>
        <dbReference type="Pfam" id="PF24816"/>
    </source>
</evidence>
<keyword evidence="5" id="KW-0969">Cilium</keyword>
<evidence type="ECO:0000256" key="6">
    <source>
        <dbReference type="ARBA" id="ARBA00023273"/>
    </source>
</evidence>
<dbReference type="InterPro" id="IPR056344">
    <property type="entry name" value="Ig_CFAP65-like_9th"/>
</dbReference>
<evidence type="ECO:0008006" key="13">
    <source>
        <dbReference type="Google" id="ProtNLM"/>
    </source>
</evidence>
<evidence type="ECO:0000313" key="12">
    <source>
        <dbReference type="Proteomes" id="UP000717585"/>
    </source>
</evidence>
<dbReference type="OrthoDB" id="415597at2759"/>
<dbReference type="InterPro" id="IPR008962">
    <property type="entry name" value="PapD-like_sf"/>
</dbReference>
<evidence type="ECO:0000256" key="2">
    <source>
        <dbReference type="ARBA" id="ARBA00004496"/>
    </source>
</evidence>
<organism evidence="11 12">
    <name type="scientific">Carpediemonas membranifera</name>
    <dbReference type="NCBI Taxonomy" id="201153"/>
    <lineage>
        <taxon>Eukaryota</taxon>
        <taxon>Metamonada</taxon>
        <taxon>Carpediemonas-like organisms</taxon>
        <taxon>Carpediemonas</taxon>
    </lineage>
</organism>
<comment type="subcellular location">
    <subcellularLocation>
        <location evidence="1">Cell projection</location>
        <location evidence="1">Cilium</location>
        <location evidence="1">Flagellum</location>
    </subcellularLocation>
    <subcellularLocation>
        <location evidence="2">Cytoplasm</location>
    </subcellularLocation>
</comment>
<dbReference type="SUPFAM" id="SSF49354">
    <property type="entry name" value="PapD-like"/>
    <property type="match status" value="1"/>
</dbReference>
<evidence type="ECO:0000256" key="5">
    <source>
        <dbReference type="ARBA" id="ARBA00023069"/>
    </source>
</evidence>
<feature type="domain" description="CFAP65-like ninth Ig-like" evidence="10">
    <location>
        <begin position="1057"/>
        <end position="1236"/>
    </location>
</feature>
<name>A0A8J6E4J9_9EUKA</name>
<dbReference type="Proteomes" id="UP000717585">
    <property type="component" value="Unassembled WGS sequence"/>
</dbReference>
<evidence type="ECO:0000256" key="3">
    <source>
        <dbReference type="ARBA" id="ARBA00022490"/>
    </source>
</evidence>
<dbReference type="InterPro" id="IPR013783">
    <property type="entry name" value="Ig-like_fold"/>
</dbReference>
<evidence type="ECO:0000256" key="4">
    <source>
        <dbReference type="ARBA" id="ARBA00022846"/>
    </source>
</evidence>
<dbReference type="PANTHER" id="PTHR46127">
    <property type="entry name" value="CILIA- AND FLAGELLA-ASSOCIATED PROTEIN 65"/>
    <property type="match status" value="1"/>
</dbReference>
<comment type="caution">
    <text evidence="11">The sequence shown here is derived from an EMBL/GenBank/DDBJ whole genome shotgun (WGS) entry which is preliminary data.</text>
</comment>
<evidence type="ECO:0000259" key="9">
    <source>
        <dbReference type="Pfam" id="PF24507"/>
    </source>
</evidence>
<keyword evidence="4" id="KW-0282">Flagellum</keyword>
<dbReference type="EMBL" id="JAHDYR010000014">
    <property type="protein sequence ID" value="KAG9394567.1"/>
    <property type="molecule type" value="Genomic_DNA"/>
</dbReference>
<dbReference type="Pfam" id="PF24507">
    <property type="entry name" value="Ig_CFAP65_4th"/>
    <property type="match status" value="1"/>
</dbReference>
<keyword evidence="6" id="KW-0966">Cell projection</keyword>
<sequence length="1714" mass="186586">MTDIPRLLSRRDRANLHGIDCPSVVHWEGWKPNVEYSRSLVLKNTSTTAQDVLFTLPSSEHFAMNFPDQTRIPPGMAQTFVVVFRPDDSAPEFETKIVFELPLKGERFAIELHGLPPKRDFTLPESFDFETCPVQETVSNTQQIANIGQVPITFKWEFSAPFHVMPASGTIKPGDSVRVVFSFSPTDASTYISEARCCIDSEEYYPVTMRASSRFPFVTTGDVRELDYGPVLVGQFATRTLTIFNRAPVSCTVNVQSSFSDEDSAAVAACPFSINKRSFRIAANGSTEIKVKFKPNSPGMYSEGVFTFVTPSGARCEVRVSGSGLGALLTASTNVVQFGQVVLGETRSIKVQIKNHTSIDQPFKLTLTSAQDPVIRVTPSQGWIKASIITNVTVTFSPTEPRHYLRRLLVLGQFQDQIDYIDVMGTSFIPDPNDIKYGHLVKDVRLKPSRPAPFTHGHVQNWAAVRREAAFNDLCPPVDTQDAVQTANATASMAGTTAIERRECSFAPELRQATDYAEIAPHTEVRVEVAKHELLATLVSGGKPGHEVGGPIISFSKDSIDFGSSTDPVDIEVENTVSVRVAVQWTAPRGPFTITPQKAVIGPNGMASFKVSFRPQHQNDFTGVMLTCSAQPAMMSNYLNSRGLQVIPPVTVSLPVAGHSFNDPTTQNFIPKIRMPLEIITLPSVCLGAFSGTTFPIYNTGDVNMSYSITLANQLRDKGRGLAGPSPFVFSPPFGVIPPNSFTIVGLAFLTTTPGCYADEFTVTLNAMASNSATITCLCDAQLPDVDIVTAPSGNVRAAERMSTVAKVGANALAPVVVFPPTALGATSTRHIEIRSRIHVNQILRFTMPESMSRRVRLPPSLAVKATQRTPMEITWEPHSLGPIEETVQLHAGPAEDFMPIPPLFRPPMVESTRTIPLKLVGVGTDRSISLNVPSTDLGIVLNCTTRRVTLTISNCCDCPISFTIAHRIIELEAQGDPIPNIPRSPRRPGVTPAARPLLTFSVPNGSIPPRSEREVEMAFRPTTRGRYTLEVIANVASGDLQVKDPSLIFTAISTTPSLTVDDLQSNVLPRPEAWHRLGLDSLNEFFRHDVGHAEVAFRATRGLLTADDGSSVIDTLATFPVVFPPQPVDPTGQSTSTFVLTLTNNGPLRAKATIRTPNEFDADIEPWAIPFNQSSELQHILEEEIFKLTPKDIVLEPSSSIQLVLTYAHKETGPHTLPLVLDIDSGRICQLKLIGNTEPVSQPIAQVPSKWMMAPVVLGDDCPPVQYLPIVNLSDVAMTYRVDTRAAEERCTELGFPVFSFPGHGLEGLLQARATAHVAVVGRPLQTGVESANLPIQFTPLNEETEASERDVSEHQQRTSSAFEASYSVLPSLTIARHQQEKAKKKERSFTTPCSLFLPGVLSGSVPVSSKFPTPRSLTLEPPAGSLAMASIAHVSFGSISTMSLATELFTLQSHSDYAVDYAFSVDPTFESIISITPHYGQLEPRGSVNVRLAASAPVSPLVLDTAVTCSMTSSRPKLEPLKTTRRRSSKATIARAGSAVTVRPDGETDLLTQTLFIAVHFHSHLHARVGDYGDGLPCMTVRPAIEEMPADMEGVERVLHSVALDLMASQEFEDAIDRVIEDAPPARIRNVVHGMPITGHRNRLVELLADVKSEAAARPLDSEMALIANRAVDSTRNPPVIAHETRDAMVFGDIVQEALSEMVTTAVSQVTF</sequence>
<dbReference type="Gene3D" id="2.60.40.10">
    <property type="entry name" value="Immunoglobulins"/>
    <property type="match status" value="9"/>
</dbReference>
<gene>
    <name evidence="11" type="ORF">J8273_3817</name>
</gene>
<dbReference type="InterPro" id="IPR053879">
    <property type="entry name" value="HYDIN_VesB_CFA65-like_Ig"/>
</dbReference>
<dbReference type="PANTHER" id="PTHR46127:SF1">
    <property type="entry name" value="CILIA- AND FLAGELLA-ASSOCIATED PROTEIN 65"/>
    <property type="match status" value="1"/>
</dbReference>
<keyword evidence="12" id="KW-1185">Reference proteome</keyword>
<accession>A0A8J6E4J9</accession>
<evidence type="ECO:0000259" key="8">
    <source>
        <dbReference type="Pfam" id="PF24291"/>
    </source>
</evidence>
<dbReference type="InterPro" id="IPR058536">
    <property type="entry name" value="Ig_CFAP65_4th"/>
</dbReference>
<evidence type="ECO:0000259" key="7">
    <source>
        <dbReference type="Pfam" id="PF22544"/>
    </source>
</evidence>
<dbReference type="InterPro" id="IPR056305">
    <property type="entry name" value="Ig_CFAP65_10th"/>
</dbReference>
<dbReference type="Pfam" id="PF22544">
    <property type="entry name" value="HYDIN_VesB_CFA65-like_Ig"/>
    <property type="match status" value="2"/>
</dbReference>
<protein>
    <recommendedName>
        <fullName evidence="13">Abnormal spindle-like microcephaly-associated protein ASH domain-containing protein</fullName>
    </recommendedName>
</protein>
<feature type="domain" description="CFAP65 tenth Ig-like" evidence="8">
    <location>
        <begin position="1241"/>
        <end position="1340"/>
    </location>
</feature>
<feature type="domain" description="CFAP65 fourth Ig-like" evidence="9">
    <location>
        <begin position="336"/>
        <end position="428"/>
    </location>
</feature>
<reference evidence="11" key="1">
    <citation type="submission" date="2021-05" db="EMBL/GenBank/DDBJ databases">
        <title>A free-living protist that lacks canonical eukaryotic 1 DNA replication and segregation systems.</title>
        <authorList>
            <person name="Salas-Leiva D.E."/>
            <person name="Tromer E.C."/>
            <person name="Curtis B.A."/>
            <person name="Jerlstrom-Hultqvist J."/>
            <person name="Kolisko M."/>
            <person name="Yi Z."/>
            <person name="Salas-Leiva J.S."/>
            <person name="Gallot-Lavallee L."/>
            <person name="Kops G.J.P.L."/>
            <person name="Archibald J.M."/>
            <person name="Simpson A.G.B."/>
            <person name="Roger A.J."/>
        </authorList>
    </citation>
    <scope>NUCLEOTIDE SEQUENCE</scope>
    <source>
        <strain evidence="11">BICM</strain>
    </source>
</reference>
<feature type="domain" description="HYDIN/VesB/CFA65-like Ig-like" evidence="7">
    <location>
        <begin position="551"/>
        <end position="622"/>
    </location>
</feature>
<dbReference type="InterPro" id="IPR052614">
    <property type="entry name" value="CFAP65"/>
</dbReference>
<dbReference type="GO" id="GO:0031514">
    <property type="term" value="C:motile cilium"/>
    <property type="evidence" value="ECO:0007669"/>
    <property type="project" value="UniProtKB-SubCell"/>
</dbReference>
<feature type="domain" description="HYDIN/VesB/CFA65-like Ig-like" evidence="7">
    <location>
        <begin position="124"/>
        <end position="201"/>
    </location>
</feature>
<evidence type="ECO:0000256" key="1">
    <source>
        <dbReference type="ARBA" id="ARBA00004230"/>
    </source>
</evidence>
<dbReference type="Pfam" id="PF24816">
    <property type="entry name" value="Ig_CFAP65__9th"/>
    <property type="match status" value="1"/>
</dbReference>